<accession>A0A2P2PPV0</accession>
<protein>
    <submittedName>
        <fullName evidence="1">Uncharacterized protein</fullName>
    </submittedName>
</protein>
<reference evidence="1" key="1">
    <citation type="submission" date="2018-02" db="EMBL/GenBank/DDBJ databases">
        <title>Rhizophora mucronata_Transcriptome.</title>
        <authorList>
            <person name="Meera S.P."/>
            <person name="Sreeshan A."/>
            <person name="Augustine A."/>
        </authorList>
    </citation>
    <scope>NUCLEOTIDE SEQUENCE</scope>
    <source>
        <tissue evidence="1">Leaf</tissue>
    </source>
</reference>
<dbReference type="EMBL" id="GGEC01076250">
    <property type="protein sequence ID" value="MBX56734.1"/>
    <property type="molecule type" value="Transcribed_RNA"/>
</dbReference>
<proteinExistence type="predicted"/>
<name>A0A2P2PPV0_RHIMU</name>
<dbReference type="AlphaFoldDB" id="A0A2P2PPV0"/>
<sequence>MVTCHDISILNYIRLHQMHTLSKMVNQQTIGFPLLDSIENIQESSLVCSPSLVFNLAYQEF</sequence>
<organism evidence="1">
    <name type="scientific">Rhizophora mucronata</name>
    <name type="common">Asiatic mangrove</name>
    <dbReference type="NCBI Taxonomy" id="61149"/>
    <lineage>
        <taxon>Eukaryota</taxon>
        <taxon>Viridiplantae</taxon>
        <taxon>Streptophyta</taxon>
        <taxon>Embryophyta</taxon>
        <taxon>Tracheophyta</taxon>
        <taxon>Spermatophyta</taxon>
        <taxon>Magnoliopsida</taxon>
        <taxon>eudicotyledons</taxon>
        <taxon>Gunneridae</taxon>
        <taxon>Pentapetalae</taxon>
        <taxon>rosids</taxon>
        <taxon>fabids</taxon>
        <taxon>Malpighiales</taxon>
        <taxon>Rhizophoraceae</taxon>
        <taxon>Rhizophora</taxon>
    </lineage>
</organism>
<evidence type="ECO:0000313" key="1">
    <source>
        <dbReference type="EMBL" id="MBX56734.1"/>
    </source>
</evidence>